<sequence>MQRMLLGRQAKCGEFHCIKLWRFLCHQLHHV</sequence>
<protein>
    <submittedName>
        <fullName evidence="1">Uncharacterized protein</fullName>
    </submittedName>
</protein>
<proteinExistence type="predicted"/>
<evidence type="ECO:0000313" key="1">
    <source>
        <dbReference type="EMBL" id="JAD63574.1"/>
    </source>
</evidence>
<reference evidence="1" key="1">
    <citation type="submission" date="2014-09" db="EMBL/GenBank/DDBJ databases">
        <authorList>
            <person name="Magalhaes I.L.F."/>
            <person name="Oliveira U."/>
            <person name="Santos F.R."/>
            <person name="Vidigal T.H.D.A."/>
            <person name="Brescovit A.D."/>
            <person name="Santos A.J."/>
        </authorList>
    </citation>
    <scope>NUCLEOTIDE SEQUENCE</scope>
    <source>
        <tissue evidence="1">Shoot tissue taken approximately 20 cm above the soil surface</tissue>
    </source>
</reference>
<accession>A0A0A9BHZ8</accession>
<reference evidence="1" key="2">
    <citation type="journal article" date="2015" name="Data Brief">
        <title>Shoot transcriptome of the giant reed, Arundo donax.</title>
        <authorList>
            <person name="Barrero R.A."/>
            <person name="Guerrero F.D."/>
            <person name="Moolhuijzen P."/>
            <person name="Goolsby J.A."/>
            <person name="Tidwell J."/>
            <person name="Bellgard S.E."/>
            <person name="Bellgard M.I."/>
        </authorList>
    </citation>
    <scope>NUCLEOTIDE SEQUENCE</scope>
    <source>
        <tissue evidence="1">Shoot tissue taken approximately 20 cm above the soil surface</tissue>
    </source>
</reference>
<dbReference type="EMBL" id="GBRH01234321">
    <property type="protein sequence ID" value="JAD63574.1"/>
    <property type="molecule type" value="Transcribed_RNA"/>
</dbReference>
<organism evidence="1">
    <name type="scientific">Arundo donax</name>
    <name type="common">Giant reed</name>
    <name type="synonym">Donax arundinaceus</name>
    <dbReference type="NCBI Taxonomy" id="35708"/>
    <lineage>
        <taxon>Eukaryota</taxon>
        <taxon>Viridiplantae</taxon>
        <taxon>Streptophyta</taxon>
        <taxon>Embryophyta</taxon>
        <taxon>Tracheophyta</taxon>
        <taxon>Spermatophyta</taxon>
        <taxon>Magnoliopsida</taxon>
        <taxon>Liliopsida</taxon>
        <taxon>Poales</taxon>
        <taxon>Poaceae</taxon>
        <taxon>PACMAD clade</taxon>
        <taxon>Arundinoideae</taxon>
        <taxon>Arundineae</taxon>
        <taxon>Arundo</taxon>
    </lineage>
</organism>
<name>A0A0A9BHZ8_ARUDO</name>
<dbReference type="AlphaFoldDB" id="A0A0A9BHZ8"/>